<evidence type="ECO:0000313" key="8">
    <source>
        <dbReference type="EMBL" id="KAJ8901512.1"/>
    </source>
</evidence>
<keyword evidence="4 5" id="KW-0378">Hydrolase</keyword>
<keyword evidence="1 5" id="KW-0031">Aminopeptidase</keyword>
<dbReference type="Pfam" id="PF00557">
    <property type="entry name" value="Peptidase_M24"/>
    <property type="match status" value="1"/>
</dbReference>
<comment type="similarity">
    <text evidence="5">Belongs to the peptidase M24A family. Methionine aminopeptidase type 1 subfamily.</text>
</comment>
<feature type="binding site" evidence="5">
    <location>
        <position position="298"/>
    </location>
    <ligand>
        <name>a divalent metal cation</name>
        <dbReference type="ChEBI" id="CHEBI:60240"/>
        <label>2</label>
        <note>catalytic</note>
    </ligand>
</feature>
<gene>
    <name evidence="8" type="ORF">NDN08_007356</name>
</gene>
<feature type="binding site" evidence="5">
    <location>
        <position position="298"/>
    </location>
    <ligand>
        <name>a divalent metal cation</name>
        <dbReference type="ChEBI" id="CHEBI:60240"/>
        <label>1</label>
    </ligand>
</feature>
<protein>
    <recommendedName>
        <fullName evidence="6">Methionine aminopeptidase</fullName>
        <ecNumber evidence="6">3.4.11.18</ecNumber>
    </recommendedName>
</protein>
<dbReference type="InterPro" id="IPR036005">
    <property type="entry name" value="Creatinase/aminopeptidase-like"/>
</dbReference>
<dbReference type="AlphaFoldDB" id="A0AAV8UJR8"/>
<dbReference type="GO" id="GO:0070006">
    <property type="term" value="F:metalloaminopeptidase activity"/>
    <property type="evidence" value="ECO:0007669"/>
    <property type="project" value="UniProtKB-UniRule"/>
</dbReference>
<feature type="binding site" evidence="5">
    <location>
        <position position="267"/>
    </location>
    <ligand>
        <name>a divalent metal cation</name>
        <dbReference type="ChEBI" id="CHEBI:60240"/>
        <label>2</label>
        <note>catalytic</note>
    </ligand>
</feature>
<dbReference type="EC" id="3.4.11.18" evidence="6"/>
<reference evidence="8 9" key="1">
    <citation type="journal article" date="2023" name="Nat. Commun.">
        <title>Origin of minicircular mitochondrial genomes in red algae.</title>
        <authorList>
            <person name="Lee Y."/>
            <person name="Cho C.H."/>
            <person name="Lee Y.M."/>
            <person name="Park S.I."/>
            <person name="Yang J.H."/>
            <person name="West J.A."/>
            <person name="Bhattacharya D."/>
            <person name="Yoon H.S."/>
        </authorList>
    </citation>
    <scope>NUCLEOTIDE SEQUENCE [LARGE SCALE GENOMIC DNA]</scope>
    <source>
        <strain evidence="8 9">CCMP1338</strain>
        <tissue evidence="8">Whole cell</tissue>
    </source>
</reference>
<evidence type="ECO:0000313" key="9">
    <source>
        <dbReference type="Proteomes" id="UP001157974"/>
    </source>
</evidence>
<feature type="binding site" evidence="5">
    <location>
        <position position="160"/>
    </location>
    <ligand>
        <name>a divalent metal cation</name>
        <dbReference type="ChEBI" id="CHEBI:60240"/>
        <label>1</label>
    </ligand>
</feature>
<dbReference type="InterPro" id="IPR000994">
    <property type="entry name" value="Pept_M24"/>
</dbReference>
<dbReference type="HAMAP" id="MF_01974">
    <property type="entry name" value="MetAP_1"/>
    <property type="match status" value="1"/>
</dbReference>
<organism evidence="8 9">
    <name type="scientific">Rhodosorus marinus</name>
    <dbReference type="NCBI Taxonomy" id="101924"/>
    <lineage>
        <taxon>Eukaryota</taxon>
        <taxon>Rhodophyta</taxon>
        <taxon>Stylonematophyceae</taxon>
        <taxon>Stylonematales</taxon>
        <taxon>Stylonemataceae</taxon>
        <taxon>Rhodosorus</taxon>
    </lineage>
</organism>
<dbReference type="SUPFAM" id="SSF55920">
    <property type="entry name" value="Creatinase/aminopeptidase"/>
    <property type="match status" value="1"/>
</dbReference>
<dbReference type="InterPro" id="IPR001714">
    <property type="entry name" value="Pept_M24_MAP"/>
</dbReference>
<accession>A0AAV8UJR8</accession>
<feature type="binding site" evidence="5">
    <location>
        <position position="234"/>
    </location>
    <ligand>
        <name>a divalent metal cation</name>
        <dbReference type="ChEBI" id="CHEBI:60240"/>
        <label>2</label>
        <note>catalytic</note>
    </ligand>
</feature>
<keyword evidence="9" id="KW-1185">Reference proteome</keyword>
<dbReference type="CDD" id="cd01086">
    <property type="entry name" value="MetAP1"/>
    <property type="match status" value="1"/>
</dbReference>
<dbReference type="PROSITE" id="PS00680">
    <property type="entry name" value="MAP_1"/>
    <property type="match status" value="1"/>
</dbReference>
<dbReference type="EMBL" id="JAMWBK010000011">
    <property type="protein sequence ID" value="KAJ8901512.1"/>
    <property type="molecule type" value="Genomic_DNA"/>
</dbReference>
<evidence type="ECO:0000256" key="3">
    <source>
        <dbReference type="ARBA" id="ARBA00022723"/>
    </source>
</evidence>
<dbReference type="GO" id="GO:0046872">
    <property type="term" value="F:metal ion binding"/>
    <property type="evidence" value="ECO:0007669"/>
    <property type="project" value="UniProtKB-UniRule"/>
</dbReference>
<feature type="binding site" evidence="5">
    <location>
        <position position="143"/>
    </location>
    <ligand>
        <name>substrate</name>
    </ligand>
</feature>
<dbReference type="PANTHER" id="PTHR43330">
    <property type="entry name" value="METHIONINE AMINOPEPTIDASE"/>
    <property type="match status" value="1"/>
</dbReference>
<dbReference type="GO" id="GO:0004239">
    <property type="term" value="F:initiator methionyl aminopeptidase activity"/>
    <property type="evidence" value="ECO:0007669"/>
    <property type="project" value="UniProtKB-UniRule"/>
</dbReference>
<dbReference type="Proteomes" id="UP001157974">
    <property type="component" value="Unassembled WGS sequence"/>
</dbReference>
<evidence type="ECO:0000256" key="6">
    <source>
        <dbReference type="RuleBase" id="RU003653"/>
    </source>
</evidence>
<comment type="function">
    <text evidence="6">Cotranslationally removes the N-terminal methionine from nascent proteins. The N-terminal methionine is often cleaved when the second residue in the primary sequence is small and uncharged (Met-Ala-, Cys, Gly, Pro, Ser, Thr, or Val).</text>
</comment>
<feature type="domain" description="Peptidase M24" evidence="7">
    <location>
        <begin position="77"/>
        <end position="305"/>
    </location>
</feature>
<evidence type="ECO:0000256" key="1">
    <source>
        <dbReference type="ARBA" id="ARBA00022438"/>
    </source>
</evidence>
<keyword evidence="2 5" id="KW-0645">Protease</keyword>
<feature type="binding site" evidence="5">
    <location>
        <position position="241"/>
    </location>
    <ligand>
        <name>substrate</name>
    </ligand>
</feature>
<evidence type="ECO:0000259" key="7">
    <source>
        <dbReference type="Pfam" id="PF00557"/>
    </source>
</evidence>
<evidence type="ECO:0000256" key="5">
    <source>
        <dbReference type="HAMAP-Rule" id="MF_03174"/>
    </source>
</evidence>
<dbReference type="PRINTS" id="PR00599">
    <property type="entry name" value="MAPEPTIDASE"/>
</dbReference>
<dbReference type="NCBIfam" id="TIGR00500">
    <property type="entry name" value="met_pdase_I"/>
    <property type="match status" value="1"/>
</dbReference>
<comment type="catalytic activity">
    <reaction evidence="5 6">
        <text>Release of N-terminal amino acids, preferentially methionine, from peptides and arylamides.</text>
        <dbReference type="EC" id="3.4.11.18"/>
    </reaction>
</comment>
<dbReference type="GO" id="GO:0005829">
    <property type="term" value="C:cytosol"/>
    <property type="evidence" value="ECO:0007669"/>
    <property type="project" value="TreeGrafter"/>
</dbReference>
<dbReference type="InterPro" id="IPR002467">
    <property type="entry name" value="Pept_M24A_MAP1"/>
</dbReference>
<name>A0AAV8UJR8_9RHOD</name>
<keyword evidence="3 5" id="KW-0479">Metal-binding</keyword>
<dbReference type="Gene3D" id="3.90.230.10">
    <property type="entry name" value="Creatinase/methionine aminopeptidase superfamily"/>
    <property type="match status" value="1"/>
</dbReference>
<evidence type="ECO:0000256" key="4">
    <source>
        <dbReference type="ARBA" id="ARBA00022801"/>
    </source>
</evidence>
<dbReference type="PANTHER" id="PTHR43330:SF7">
    <property type="entry name" value="METHIONINE AMINOPEPTIDASE 1"/>
    <property type="match status" value="1"/>
</dbReference>
<dbReference type="GO" id="GO:0006508">
    <property type="term" value="P:proteolysis"/>
    <property type="evidence" value="ECO:0007669"/>
    <property type="project" value="UniProtKB-KW"/>
</dbReference>
<evidence type="ECO:0000256" key="2">
    <source>
        <dbReference type="ARBA" id="ARBA00022670"/>
    </source>
</evidence>
<feature type="binding site" evidence="5">
    <location>
        <position position="171"/>
    </location>
    <ligand>
        <name>a divalent metal cation</name>
        <dbReference type="ChEBI" id="CHEBI:60240"/>
        <label>1</label>
    </ligand>
</feature>
<comment type="cofactor">
    <cofactor evidence="5">
        <name>Co(2+)</name>
        <dbReference type="ChEBI" id="CHEBI:48828"/>
    </cofactor>
    <cofactor evidence="5">
        <name>Zn(2+)</name>
        <dbReference type="ChEBI" id="CHEBI:29105"/>
    </cofactor>
    <cofactor evidence="5">
        <name>Mn(2+)</name>
        <dbReference type="ChEBI" id="CHEBI:29035"/>
    </cofactor>
    <cofactor evidence="5">
        <name>Fe(2+)</name>
        <dbReference type="ChEBI" id="CHEBI:29033"/>
    </cofactor>
    <text evidence="5">Binds 2 divalent metal cations per subunit. Has a high-affinity and a low affinity metal-binding site. The true nature of the physiological cofactor is under debate. The enzyme is active with cobalt, zinc, manganese or divalent iron ions. Most likely, methionine aminopeptidases function as mononuclear Fe(2+)-metalloproteases under physiological conditions, and the catalytically relevant metal-binding site has been assigned to the histidine-containing high-affinity site.</text>
</comment>
<proteinExistence type="inferred from homology"/>
<sequence>MTHVTGGQRYRGGMNILKMREKGMKLGFLVTSGGAWGGKGLEGNVQQRRLCWTSMAGKGFGMRPRFKYTVKSEADIEAMRVSGRLAREVLDIAGRMVKPGVSTDEIDAAVHEESLKRNCYPSPLNYRGFPKSCCTSINEIICHGIPDTTILKDGDIVNIDITVYHNGYHGDCSETVLVGNVDDEGKKLVRVTYECLMKAMEICKPGVPYSEIGNTIQKHADDSELRVVTDFIGHGIGKAFHTTPNVLHFANNQNNGIMKEGHVFTIEPMINEGTIRNVIWPDQWTAATKDGKRSAQFEHTLLLTKNGVEPLTGRLPDSNPLRFME</sequence>
<feature type="binding site" evidence="5">
    <location>
        <position position="171"/>
    </location>
    <ligand>
        <name>a divalent metal cation</name>
        <dbReference type="ChEBI" id="CHEBI:60240"/>
        <label>2</label>
        <note>catalytic</note>
    </ligand>
</feature>
<comment type="caution">
    <text evidence="8">The sequence shown here is derived from an EMBL/GenBank/DDBJ whole genome shotgun (WGS) entry which is preliminary data.</text>
</comment>